<keyword evidence="1" id="KW-0540">Nuclease</keyword>
<comment type="caution">
    <text evidence="1">The sequence shown here is derived from an EMBL/GenBank/DDBJ whole genome shotgun (WGS) entry which is preliminary data.</text>
</comment>
<feature type="non-terminal residue" evidence="1">
    <location>
        <position position="1"/>
    </location>
</feature>
<organism evidence="1 2">
    <name type="scientific">Spiribacter salinus</name>
    <dbReference type="NCBI Taxonomy" id="1335746"/>
    <lineage>
        <taxon>Bacteria</taxon>
        <taxon>Pseudomonadati</taxon>
        <taxon>Pseudomonadota</taxon>
        <taxon>Gammaproteobacteria</taxon>
        <taxon>Chromatiales</taxon>
        <taxon>Ectothiorhodospiraceae</taxon>
        <taxon>Spiribacter</taxon>
    </lineage>
</organism>
<dbReference type="Proteomes" id="UP000315400">
    <property type="component" value="Unassembled WGS sequence"/>
</dbReference>
<dbReference type="GO" id="GO:0004519">
    <property type="term" value="F:endonuclease activity"/>
    <property type="evidence" value="ECO:0007669"/>
    <property type="project" value="UniProtKB-KW"/>
</dbReference>
<keyword evidence="1" id="KW-0378">Hydrolase</keyword>
<accession>A0A540V0F7</accession>
<protein>
    <submittedName>
        <fullName evidence="1">Type I restriction endonuclease subunit R</fullName>
    </submittedName>
</protein>
<keyword evidence="1" id="KW-0255">Endonuclease</keyword>
<proteinExistence type="predicted"/>
<dbReference type="EMBL" id="VIFK01000732">
    <property type="protein sequence ID" value="TQE90224.1"/>
    <property type="molecule type" value="Genomic_DNA"/>
</dbReference>
<sequence>DRFAQRYKAAQEQLQTWKQAKREAEHNSDQAGVQKAEHAIKEAGEAIDELDLFRKNLQSFVRSYEFLSQIISFDDPELEQLCVFAKHLHPLLRVDRLEQDEIDLSELALTHYRLTKHQEQRLPLEVQEDNADYSLRPVSEVGSGKPHDPDKKPLAEIIDRLNDLFGAEVSDEDKLHFAQGVADRIERDETVMAEVNRNSPQQLMHGQFPQRVADIVLDAMNDNEKMSMEILDNKEKGKDFAMLILQLIAGRQDGSVSAGAGQR</sequence>
<evidence type="ECO:0000313" key="2">
    <source>
        <dbReference type="Proteomes" id="UP000315400"/>
    </source>
</evidence>
<name>A0A540V0F7_9GAMM</name>
<reference evidence="1 2" key="1">
    <citation type="submission" date="2019-06" db="EMBL/GenBank/DDBJ databases">
        <title>Metagenome assembled Genome of Spiribacter salinus SL48-SHIP from the microbial mat of Salt Lake 48 (Novosibirsk region, Russia).</title>
        <authorList>
            <person name="Shipova A."/>
            <person name="Rozanov A.S."/>
            <person name="Bryanskaya A.V."/>
            <person name="Peltek S.E."/>
        </authorList>
    </citation>
    <scope>NUCLEOTIDE SEQUENCE [LARGE SCALE GENOMIC DNA]</scope>
    <source>
        <strain evidence="1">SL48-SHIP-2</strain>
    </source>
</reference>
<dbReference type="AlphaFoldDB" id="A0A540V0F7"/>
<gene>
    <name evidence="1" type="ORF">FKY71_20505</name>
</gene>
<evidence type="ECO:0000313" key="1">
    <source>
        <dbReference type="EMBL" id="TQE90224.1"/>
    </source>
</evidence>